<dbReference type="InterPro" id="IPR052155">
    <property type="entry name" value="Biofilm_reg_signaling"/>
</dbReference>
<feature type="domain" description="GGDEF" evidence="1">
    <location>
        <begin position="156"/>
        <end position="288"/>
    </location>
</feature>
<dbReference type="Pfam" id="PF00990">
    <property type="entry name" value="GGDEF"/>
    <property type="match status" value="1"/>
</dbReference>
<dbReference type="CDD" id="cd01949">
    <property type="entry name" value="GGDEF"/>
    <property type="match status" value="1"/>
</dbReference>
<proteinExistence type="predicted"/>
<dbReference type="Pfam" id="PF12860">
    <property type="entry name" value="PAS_7"/>
    <property type="match status" value="1"/>
</dbReference>
<keyword evidence="3" id="KW-1185">Reference proteome</keyword>
<protein>
    <recommendedName>
        <fullName evidence="1">GGDEF domain-containing protein</fullName>
    </recommendedName>
</protein>
<evidence type="ECO:0000313" key="2">
    <source>
        <dbReference type="EMBL" id="KRQ99546.1"/>
    </source>
</evidence>
<dbReference type="PANTHER" id="PTHR44757">
    <property type="entry name" value="DIGUANYLATE CYCLASE DGCP"/>
    <property type="match status" value="1"/>
</dbReference>
<dbReference type="SMART" id="SM00267">
    <property type="entry name" value="GGDEF"/>
    <property type="match status" value="1"/>
</dbReference>
<dbReference type="InterPro" id="IPR035965">
    <property type="entry name" value="PAS-like_dom_sf"/>
</dbReference>
<dbReference type="PROSITE" id="PS50887">
    <property type="entry name" value="GGDEF"/>
    <property type="match status" value="1"/>
</dbReference>
<organism evidence="2 3">
    <name type="scientific">Bradyrhizobium jicamae</name>
    <dbReference type="NCBI Taxonomy" id="280332"/>
    <lineage>
        <taxon>Bacteria</taxon>
        <taxon>Pseudomonadati</taxon>
        <taxon>Pseudomonadota</taxon>
        <taxon>Alphaproteobacteria</taxon>
        <taxon>Hyphomicrobiales</taxon>
        <taxon>Nitrobacteraceae</taxon>
        <taxon>Bradyrhizobium</taxon>
    </lineage>
</organism>
<accession>A0A0R3KW88</accession>
<gene>
    <name evidence="2" type="ORF">CQ12_35200</name>
</gene>
<dbReference type="Gene3D" id="3.30.70.270">
    <property type="match status" value="1"/>
</dbReference>
<dbReference type="Gene3D" id="3.30.450.20">
    <property type="entry name" value="PAS domain"/>
    <property type="match status" value="1"/>
</dbReference>
<dbReference type="InterPro" id="IPR029787">
    <property type="entry name" value="Nucleotide_cyclase"/>
</dbReference>
<dbReference type="AlphaFoldDB" id="A0A0R3KW88"/>
<dbReference type="Proteomes" id="UP000050863">
    <property type="component" value="Unassembled WGS sequence"/>
</dbReference>
<dbReference type="SUPFAM" id="SSF55073">
    <property type="entry name" value="Nucleotide cyclase"/>
    <property type="match status" value="1"/>
</dbReference>
<name>A0A0R3KW88_9BRAD</name>
<dbReference type="STRING" id="280332.CQ12_35200"/>
<dbReference type="SUPFAM" id="SSF55785">
    <property type="entry name" value="PYP-like sensor domain (PAS domain)"/>
    <property type="match status" value="1"/>
</dbReference>
<comment type="caution">
    <text evidence="2">The sequence shown here is derived from an EMBL/GenBank/DDBJ whole genome shotgun (WGS) entry which is preliminary data.</text>
</comment>
<dbReference type="InterPro" id="IPR043128">
    <property type="entry name" value="Rev_trsase/Diguanyl_cyclase"/>
</dbReference>
<evidence type="ECO:0000313" key="3">
    <source>
        <dbReference type="Proteomes" id="UP000050863"/>
    </source>
</evidence>
<dbReference type="NCBIfam" id="TIGR00254">
    <property type="entry name" value="GGDEF"/>
    <property type="match status" value="1"/>
</dbReference>
<dbReference type="InterPro" id="IPR000160">
    <property type="entry name" value="GGDEF_dom"/>
</dbReference>
<reference evidence="2 3" key="1">
    <citation type="submission" date="2014-03" db="EMBL/GenBank/DDBJ databases">
        <title>Bradyrhizobium valentinum sp. nov., isolated from effective nodules of Lupinus mariae-josephae, a lupine endemic of basic-lime soils in Eastern Spain.</title>
        <authorList>
            <person name="Duran D."/>
            <person name="Rey L."/>
            <person name="Navarro A."/>
            <person name="Busquets A."/>
            <person name="Imperial J."/>
            <person name="Ruiz-Argueso T."/>
        </authorList>
    </citation>
    <scope>NUCLEOTIDE SEQUENCE [LARGE SCALE GENOMIC DNA]</scope>
    <source>
        <strain evidence="2 3">PAC68</strain>
    </source>
</reference>
<dbReference type="PANTHER" id="PTHR44757:SF2">
    <property type="entry name" value="BIOFILM ARCHITECTURE MAINTENANCE PROTEIN MBAA"/>
    <property type="match status" value="1"/>
</dbReference>
<dbReference type="EMBL" id="LLXZ01000178">
    <property type="protein sequence ID" value="KRQ99546.1"/>
    <property type="molecule type" value="Genomic_DNA"/>
</dbReference>
<evidence type="ECO:0000259" key="1">
    <source>
        <dbReference type="PROSITE" id="PS50887"/>
    </source>
</evidence>
<sequence length="331" mass="36043">MEKLDAALNNMSHGLCMFGPDNRLLLWNDRYVRMYRLAPDRLRVGCTLDEMLEARKAAGTAYRDLGQYGSKLRAAITARSADNLIAHLDDGRIINVSYHPTQNGCWVSTHEDITERAQNEARIAHLAFHDQLTGLPNRVAFDEHIAGLLQNAAGHPSFAVLCVDLDQFKEINDVYGHSTGDRFLVEVGRRLVSACNGSFLARLGADEFIVVSPDGPQPATAQALCARIATALDQPVCIDGHEIEGNFTIGASVYPHDGADADTLAANAETALYRAKADHRGSTRFFEPEIGPPDPGKARAAARYRRCTREERTGIAFPAAGPYASDGGRLA</sequence>